<feature type="domain" description="DUF306" evidence="2">
    <location>
        <begin position="69"/>
        <end position="185"/>
    </location>
</feature>
<dbReference type="Gene3D" id="2.40.128.270">
    <property type="match status" value="1"/>
</dbReference>
<dbReference type="EMBL" id="JASZYV010000001">
    <property type="protein sequence ID" value="MDM0044456.1"/>
    <property type="molecule type" value="Genomic_DNA"/>
</dbReference>
<dbReference type="InterPro" id="IPR005184">
    <property type="entry name" value="DUF306_Meta_HslJ"/>
</dbReference>
<reference evidence="3" key="1">
    <citation type="submission" date="2023-06" db="EMBL/GenBank/DDBJ databases">
        <authorList>
            <person name="Jiang Y."/>
            <person name="Liu Q."/>
        </authorList>
    </citation>
    <scope>NUCLEOTIDE SEQUENCE</scope>
    <source>
        <strain evidence="3">CGMCC 1.12089</strain>
    </source>
</reference>
<evidence type="ECO:0000313" key="4">
    <source>
        <dbReference type="Proteomes" id="UP001174908"/>
    </source>
</evidence>
<accession>A0ABT7N933</accession>
<feature type="chain" id="PRO_5046587614" evidence="1">
    <location>
        <begin position="32"/>
        <end position="190"/>
    </location>
</feature>
<comment type="caution">
    <text evidence="3">The sequence shown here is derived from an EMBL/GenBank/DDBJ whole genome shotgun (WGS) entry which is preliminary data.</text>
</comment>
<evidence type="ECO:0000313" key="3">
    <source>
        <dbReference type="EMBL" id="MDM0044456.1"/>
    </source>
</evidence>
<gene>
    <name evidence="3" type="ORF">QTH91_08200</name>
</gene>
<keyword evidence="4" id="KW-1185">Reference proteome</keyword>
<dbReference type="PROSITE" id="PS51257">
    <property type="entry name" value="PROKAR_LIPOPROTEIN"/>
    <property type="match status" value="1"/>
</dbReference>
<feature type="signal peptide" evidence="1">
    <location>
        <begin position="1"/>
        <end position="31"/>
    </location>
</feature>
<sequence length="190" mass="19592">MRFLPVDLPRFLPWMAVVLLSACAGTSPQGGAVGAPTGMPPAPLLSGGGAGSGGAAGAALPADDGNASYSLTGTRWQLMEIQSTDGAAPPARPADPARYTVQFGPEGRAVFQVDCNRGQATWQVDRVGDGHTGPLRFMGISIGQTTCGVSPLGPRVAAALPLVRGYMIRNGRLYMSLEGDEGLLTWNGVR</sequence>
<dbReference type="Proteomes" id="UP001174908">
    <property type="component" value="Unassembled WGS sequence"/>
</dbReference>
<dbReference type="RefSeq" id="WP_286659494.1">
    <property type="nucleotide sequence ID" value="NZ_JASZYV010000001.1"/>
</dbReference>
<evidence type="ECO:0000259" key="2">
    <source>
        <dbReference type="Pfam" id="PF03724"/>
    </source>
</evidence>
<proteinExistence type="predicted"/>
<name>A0ABT7N933_9BURK</name>
<evidence type="ECO:0000256" key="1">
    <source>
        <dbReference type="SAM" id="SignalP"/>
    </source>
</evidence>
<dbReference type="InterPro" id="IPR038670">
    <property type="entry name" value="HslJ-like_sf"/>
</dbReference>
<organism evidence="3 4">
    <name type="scientific">Variovorax dokdonensis</name>
    <dbReference type="NCBI Taxonomy" id="344883"/>
    <lineage>
        <taxon>Bacteria</taxon>
        <taxon>Pseudomonadati</taxon>
        <taxon>Pseudomonadota</taxon>
        <taxon>Betaproteobacteria</taxon>
        <taxon>Burkholderiales</taxon>
        <taxon>Comamonadaceae</taxon>
        <taxon>Variovorax</taxon>
    </lineage>
</organism>
<keyword evidence="1" id="KW-0732">Signal</keyword>
<protein>
    <submittedName>
        <fullName evidence="3">META domain-containing protein</fullName>
    </submittedName>
</protein>
<dbReference type="Pfam" id="PF03724">
    <property type="entry name" value="META"/>
    <property type="match status" value="1"/>
</dbReference>